<dbReference type="OrthoDB" id="3196762at2759"/>
<keyword evidence="1" id="KW-0812">Transmembrane</keyword>
<feature type="transmembrane region" description="Helical" evidence="1">
    <location>
        <begin position="38"/>
        <end position="61"/>
    </location>
</feature>
<sequence>MALHTTAFPFIVTSLTATSALLCLPMIALAMINFGTLSIGLNALLAILIFTHHATFTILSLKAKKRLMLARKRIVIDDADSSIFDPNDAPPPAYDSINVAALTFLLILNAIAFSIMVDITSRGALKSTLPAERVGSHKWNIKIQIGQTGVLGVELLLLAANLALCALGAKRIEEEKQRREAELECGMISPVVRFDCFVLSLAKTNMWFTVTPTRTHGDILGYRTGPSFISFLWSWLTYLRILGNLSLNGRLISPSCSPQPPATLAAEDLKSKEAQHIMFSVLVQDWPAGILDNFHQQHGTSI</sequence>
<reference evidence="2 3" key="1">
    <citation type="journal article" date="2020" name="ISME J.">
        <title>Uncovering the hidden diversity of litter-decomposition mechanisms in mushroom-forming fungi.</title>
        <authorList>
            <person name="Floudas D."/>
            <person name="Bentzer J."/>
            <person name="Ahren D."/>
            <person name="Johansson T."/>
            <person name="Persson P."/>
            <person name="Tunlid A."/>
        </authorList>
    </citation>
    <scope>NUCLEOTIDE SEQUENCE [LARGE SCALE GENOMIC DNA]</scope>
    <source>
        <strain evidence="2 3">CBS 101986</strain>
    </source>
</reference>
<protein>
    <submittedName>
        <fullName evidence="2">Uncharacterized protein</fullName>
    </submittedName>
</protein>
<keyword evidence="1" id="KW-1133">Transmembrane helix</keyword>
<feature type="transmembrane region" description="Helical" evidence="1">
    <location>
        <begin position="7"/>
        <end position="32"/>
    </location>
</feature>
<keyword evidence="1" id="KW-0472">Membrane</keyword>
<dbReference type="AlphaFoldDB" id="A0A8H5B6Q9"/>
<dbReference type="EMBL" id="JAACJJ010000042">
    <property type="protein sequence ID" value="KAF5316732.1"/>
    <property type="molecule type" value="Genomic_DNA"/>
</dbReference>
<organism evidence="2 3">
    <name type="scientific">Psilocybe cf. subviscida</name>
    <dbReference type="NCBI Taxonomy" id="2480587"/>
    <lineage>
        <taxon>Eukaryota</taxon>
        <taxon>Fungi</taxon>
        <taxon>Dikarya</taxon>
        <taxon>Basidiomycota</taxon>
        <taxon>Agaricomycotina</taxon>
        <taxon>Agaricomycetes</taxon>
        <taxon>Agaricomycetidae</taxon>
        <taxon>Agaricales</taxon>
        <taxon>Agaricineae</taxon>
        <taxon>Strophariaceae</taxon>
        <taxon>Psilocybe</taxon>
    </lineage>
</organism>
<feature type="transmembrane region" description="Helical" evidence="1">
    <location>
        <begin position="149"/>
        <end position="169"/>
    </location>
</feature>
<evidence type="ECO:0000313" key="3">
    <source>
        <dbReference type="Proteomes" id="UP000567179"/>
    </source>
</evidence>
<dbReference type="Proteomes" id="UP000567179">
    <property type="component" value="Unassembled WGS sequence"/>
</dbReference>
<accession>A0A8H5B6Q9</accession>
<proteinExistence type="predicted"/>
<evidence type="ECO:0000313" key="2">
    <source>
        <dbReference type="EMBL" id="KAF5316732.1"/>
    </source>
</evidence>
<comment type="caution">
    <text evidence="2">The sequence shown here is derived from an EMBL/GenBank/DDBJ whole genome shotgun (WGS) entry which is preliminary data.</text>
</comment>
<feature type="transmembrane region" description="Helical" evidence="1">
    <location>
        <begin position="97"/>
        <end position="117"/>
    </location>
</feature>
<evidence type="ECO:0000256" key="1">
    <source>
        <dbReference type="SAM" id="Phobius"/>
    </source>
</evidence>
<name>A0A8H5B6Q9_9AGAR</name>
<keyword evidence="3" id="KW-1185">Reference proteome</keyword>
<gene>
    <name evidence="2" type="ORF">D9619_006827</name>
</gene>